<evidence type="ECO:0000256" key="1">
    <source>
        <dbReference type="ARBA" id="ARBA00004651"/>
    </source>
</evidence>
<dbReference type="Pfam" id="PF07690">
    <property type="entry name" value="MFS_1"/>
    <property type="match status" value="1"/>
</dbReference>
<gene>
    <name evidence="8" type="ORF">EHS15_15480</name>
</gene>
<feature type="transmembrane region" description="Helical" evidence="6">
    <location>
        <begin position="47"/>
        <end position="66"/>
    </location>
</feature>
<dbReference type="Gene3D" id="1.20.1250.20">
    <property type="entry name" value="MFS general substrate transporter like domains"/>
    <property type="match status" value="1"/>
</dbReference>
<feature type="transmembrane region" description="Helical" evidence="6">
    <location>
        <begin position="303"/>
        <end position="327"/>
    </location>
</feature>
<evidence type="ECO:0000313" key="9">
    <source>
        <dbReference type="Proteomes" id="UP000298058"/>
    </source>
</evidence>
<feature type="transmembrane region" description="Helical" evidence="6">
    <location>
        <begin position="251"/>
        <end position="268"/>
    </location>
</feature>
<keyword evidence="2" id="KW-1003">Cell membrane</keyword>
<evidence type="ECO:0000313" key="8">
    <source>
        <dbReference type="EMBL" id="TGN18768.1"/>
    </source>
</evidence>
<dbReference type="OrthoDB" id="337363at2"/>
<proteinExistence type="predicted"/>
<feature type="transmembrane region" description="Helical" evidence="6">
    <location>
        <begin position="103"/>
        <end position="124"/>
    </location>
</feature>
<name>A0A4R9M1Y8_9LEPT</name>
<feature type="transmembrane region" description="Helical" evidence="6">
    <location>
        <begin position="78"/>
        <end position="97"/>
    </location>
</feature>
<feature type="transmembrane region" description="Helical" evidence="6">
    <location>
        <begin position="339"/>
        <end position="365"/>
    </location>
</feature>
<evidence type="ECO:0000256" key="5">
    <source>
        <dbReference type="ARBA" id="ARBA00023136"/>
    </source>
</evidence>
<dbReference type="GO" id="GO:0005886">
    <property type="term" value="C:plasma membrane"/>
    <property type="evidence" value="ECO:0007669"/>
    <property type="project" value="UniProtKB-SubCell"/>
</dbReference>
<dbReference type="Proteomes" id="UP000298058">
    <property type="component" value="Unassembled WGS sequence"/>
</dbReference>
<dbReference type="SUPFAM" id="SSF103473">
    <property type="entry name" value="MFS general substrate transporter"/>
    <property type="match status" value="1"/>
</dbReference>
<evidence type="ECO:0000256" key="4">
    <source>
        <dbReference type="ARBA" id="ARBA00022989"/>
    </source>
</evidence>
<dbReference type="InterPro" id="IPR036259">
    <property type="entry name" value="MFS_trans_sf"/>
</dbReference>
<protein>
    <submittedName>
        <fullName evidence="8">MFS transporter</fullName>
    </submittedName>
</protein>
<dbReference type="RefSeq" id="WP_135761450.1">
    <property type="nucleotide sequence ID" value="NZ_RQHW01000047.1"/>
</dbReference>
<reference evidence="8" key="1">
    <citation type="journal article" date="2019" name="PLoS Negl. Trop. Dis.">
        <title>Revisiting the worldwide diversity of Leptospira species in the environment.</title>
        <authorList>
            <person name="Vincent A.T."/>
            <person name="Schiettekatte O."/>
            <person name="Bourhy P."/>
            <person name="Veyrier F.J."/>
            <person name="Picardeau M."/>
        </authorList>
    </citation>
    <scope>NUCLEOTIDE SEQUENCE [LARGE SCALE GENOMIC DNA]</scope>
    <source>
        <strain evidence="8">201300427</strain>
    </source>
</reference>
<keyword evidence="9" id="KW-1185">Reference proteome</keyword>
<keyword evidence="4 6" id="KW-1133">Transmembrane helix</keyword>
<feature type="domain" description="Major facilitator superfamily (MFS) profile" evidence="7">
    <location>
        <begin position="12"/>
        <end position="405"/>
    </location>
</feature>
<dbReference type="EMBL" id="RQHW01000047">
    <property type="protein sequence ID" value="TGN18768.1"/>
    <property type="molecule type" value="Genomic_DNA"/>
</dbReference>
<evidence type="ECO:0000256" key="6">
    <source>
        <dbReference type="SAM" id="Phobius"/>
    </source>
</evidence>
<feature type="transmembrane region" description="Helical" evidence="6">
    <location>
        <begin position="164"/>
        <end position="186"/>
    </location>
</feature>
<evidence type="ECO:0000256" key="2">
    <source>
        <dbReference type="ARBA" id="ARBA00022475"/>
    </source>
</evidence>
<dbReference type="InterPro" id="IPR050189">
    <property type="entry name" value="MFS_Efflux_Transporters"/>
</dbReference>
<organism evidence="8 9">
    <name type="scientific">Leptospira idonii</name>
    <dbReference type="NCBI Taxonomy" id="1193500"/>
    <lineage>
        <taxon>Bacteria</taxon>
        <taxon>Pseudomonadati</taxon>
        <taxon>Spirochaetota</taxon>
        <taxon>Spirochaetia</taxon>
        <taxon>Leptospirales</taxon>
        <taxon>Leptospiraceae</taxon>
        <taxon>Leptospira</taxon>
    </lineage>
</organism>
<dbReference type="PANTHER" id="PTHR43124">
    <property type="entry name" value="PURINE EFFLUX PUMP PBUE"/>
    <property type="match status" value="1"/>
</dbReference>
<dbReference type="CDD" id="cd17324">
    <property type="entry name" value="MFS_NepI_like"/>
    <property type="match status" value="1"/>
</dbReference>
<sequence>MNFKFNSYQIFVIALLAFLQFTIVLDFMILSPLGVMVLEELRITTTQFGLVVSAYAFSAGASGVIAAGFADRFDRKRLLLFFYTGFVLGTVFCGVAPNYKFLLAARIITGIFGGVISSISFAIIADLFPLEVRGRVMGFVMTAFAASQVFGLPLGVYISNLWGWHSPFLMIAGVSGIVGIIAFVYLQPINSHLEAARHQNAFLHLWNTLTNVGYFPGFLATTLLATGGFMLMPFGSAFTVHNLGISLEKLPLIYMITGIVSIAGGPLIGRLSDSIGKYKMFAIASFLATTIILYYTQLGISPLWLVIGINSLLFVFITGRMISANALTSAVPEPKDRGAYMAISSSLQQLSGGIAATCAGLIVVQTPSGYLEGYEELGFVVGLAILATVVFMGNVNSLVEKKKKQHKPL</sequence>
<evidence type="ECO:0000259" key="7">
    <source>
        <dbReference type="PROSITE" id="PS50850"/>
    </source>
</evidence>
<accession>A0A4R9M1Y8</accession>
<dbReference type="InterPro" id="IPR011701">
    <property type="entry name" value="MFS"/>
</dbReference>
<dbReference type="AlphaFoldDB" id="A0A4R9M1Y8"/>
<feature type="transmembrane region" description="Helical" evidence="6">
    <location>
        <begin position="12"/>
        <end position="35"/>
    </location>
</feature>
<keyword evidence="3 6" id="KW-0812">Transmembrane</keyword>
<feature type="transmembrane region" description="Helical" evidence="6">
    <location>
        <begin position="377"/>
        <end position="399"/>
    </location>
</feature>
<comment type="caution">
    <text evidence="8">The sequence shown here is derived from an EMBL/GenBank/DDBJ whole genome shotgun (WGS) entry which is preliminary data.</text>
</comment>
<feature type="transmembrane region" description="Helical" evidence="6">
    <location>
        <begin position="136"/>
        <end position="158"/>
    </location>
</feature>
<keyword evidence="5 6" id="KW-0472">Membrane</keyword>
<feature type="transmembrane region" description="Helical" evidence="6">
    <location>
        <begin position="206"/>
        <end position="231"/>
    </location>
</feature>
<comment type="subcellular location">
    <subcellularLocation>
        <location evidence="1">Cell membrane</location>
        <topology evidence="1">Multi-pass membrane protein</topology>
    </subcellularLocation>
</comment>
<dbReference type="GO" id="GO:0022857">
    <property type="term" value="F:transmembrane transporter activity"/>
    <property type="evidence" value="ECO:0007669"/>
    <property type="project" value="InterPro"/>
</dbReference>
<dbReference type="PROSITE" id="PS50850">
    <property type="entry name" value="MFS"/>
    <property type="match status" value="1"/>
</dbReference>
<evidence type="ECO:0000256" key="3">
    <source>
        <dbReference type="ARBA" id="ARBA00022692"/>
    </source>
</evidence>
<dbReference type="PANTHER" id="PTHR43124:SF3">
    <property type="entry name" value="CHLORAMPHENICOL EFFLUX PUMP RV0191"/>
    <property type="match status" value="1"/>
</dbReference>
<dbReference type="InterPro" id="IPR020846">
    <property type="entry name" value="MFS_dom"/>
</dbReference>
<feature type="transmembrane region" description="Helical" evidence="6">
    <location>
        <begin position="280"/>
        <end position="297"/>
    </location>
</feature>